<gene>
    <name evidence="1" type="ORF">IMC76_00890</name>
</gene>
<sequence>MVENFIKEYAKLIADYPDKITTQRVSGLEEGVDELIIFADKSDTGKLIGRDGKMINSIKTVINGYKAKDGISYKVTVKAIEE</sequence>
<dbReference type="InterPro" id="IPR009019">
    <property type="entry name" value="KH_sf_prok-type"/>
</dbReference>
<proteinExistence type="predicted"/>
<name>A0A7M1LFS8_9BACT</name>
<organism evidence="1 2">
    <name type="scientific">Campylobacter corcagiensis</name>
    <dbReference type="NCBI Taxonomy" id="1448857"/>
    <lineage>
        <taxon>Bacteria</taxon>
        <taxon>Pseudomonadati</taxon>
        <taxon>Campylobacterota</taxon>
        <taxon>Epsilonproteobacteria</taxon>
        <taxon>Campylobacterales</taxon>
        <taxon>Campylobacteraceae</taxon>
        <taxon>Campylobacter</taxon>
    </lineage>
</organism>
<dbReference type="AlphaFoldDB" id="A0A7M1LFS8"/>
<dbReference type="EMBL" id="CP063078">
    <property type="protein sequence ID" value="QOQ87408.1"/>
    <property type="molecule type" value="Genomic_DNA"/>
</dbReference>
<dbReference type="SUPFAM" id="SSF54814">
    <property type="entry name" value="Prokaryotic type KH domain (KH-domain type II)"/>
    <property type="match status" value="1"/>
</dbReference>
<dbReference type="RefSeq" id="WP_025802970.1">
    <property type="nucleotide sequence ID" value="NZ_CP053842.1"/>
</dbReference>
<dbReference type="Proteomes" id="UP000594749">
    <property type="component" value="Chromosome"/>
</dbReference>
<keyword evidence="2" id="KW-1185">Reference proteome</keyword>
<dbReference type="Pfam" id="PF13083">
    <property type="entry name" value="KH_KhpA-B"/>
    <property type="match status" value="1"/>
</dbReference>
<accession>A0A7M1LFS8</accession>
<dbReference type="CDD" id="cd22533">
    <property type="entry name" value="KH-II_YlqC-like"/>
    <property type="match status" value="1"/>
</dbReference>
<evidence type="ECO:0000313" key="2">
    <source>
        <dbReference type="Proteomes" id="UP000594749"/>
    </source>
</evidence>
<reference evidence="1 2" key="1">
    <citation type="submission" date="2020-10" db="EMBL/GenBank/DDBJ databases">
        <title>Campylobacter and Helicobacter PacBio genomes.</title>
        <authorList>
            <person name="Lane C."/>
        </authorList>
    </citation>
    <scope>NUCLEOTIDE SEQUENCE [LARGE SCALE GENOMIC DNA]</scope>
    <source>
        <strain evidence="1 2">2016D-0077</strain>
    </source>
</reference>
<dbReference type="GO" id="GO:0003723">
    <property type="term" value="F:RNA binding"/>
    <property type="evidence" value="ECO:0007669"/>
    <property type="project" value="InterPro"/>
</dbReference>
<evidence type="ECO:0000313" key="1">
    <source>
        <dbReference type="EMBL" id="QOQ87408.1"/>
    </source>
</evidence>
<dbReference type="OrthoDB" id="5334617at2"/>
<protein>
    <submittedName>
        <fullName evidence="1">KH domain-containing protein</fullName>
    </submittedName>
</protein>
<dbReference type="InterPro" id="IPR020627">
    <property type="entry name" value="KhpA"/>
</dbReference>